<proteinExistence type="predicted"/>
<dbReference type="Gene3D" id="2.60.40.4190">
    <property type="match status" value="2"/>
</dbReference>
<evidence type="ECO:0000313" key="3">
    <source>
        <dbReference type="Proteomes" id="UP000053961"/>
    </source>
</evidence>
<dbReference type="Proteomes" id="UP000053961">
    <property type="component" value="Unassembled WGS sequence"/>
</dbReference>
<evidence type="ECO:0000259" key="1">
    <source>
        <dbReference type="Pfam" id="PF07752"/>
    </source>
</evidence>
<dbReference type="Gene3D" id="2.60.98.40">
    <property type="match status" value="2"/>
</dbReference>
<reference evidence="3" key="1">
    <citation type="journal article" date="2015" name="MBio">
        <title>Genome-Resolved Metagenomic Analysis Reveals Roles for Candidate Phyla and Other Microbial Community Members in Biogeochemical Transformations in Oil Reservoirs.</title>
        <authorList>
            <person name="Hu P."/>
            <person name="Tom L."/>
            <person name="Singh A."/>
            <person name="Thomas B.C."/>
            <person name="Baker B.J."/>
            <person name="Piceno Y.M."/>
            <person name="Andersen G.L."/>
            <person name="Banfield J.F."/>
        </authorList>
    </citation>
    <scope>NUCLEOTIDE SEQUENCE [LARGE SCALE GENOMIC DNA]</scope>
</reference>
<name>A0A117MBG2_9EURY</name>
<dbReference type="EMBL" id="LGHB01000040">
    <property type="protein sequence ID" value="KUK94946.1"/>
    <property type="molecule type" value="Genomic_DNA"/>
</dbReference>
<comment type="caution">
    <text evidence="2">The sequence shown here is derived from an EMBL/GenBank/DDBJ whole genome shotgun (WGS) entry which is preliminary data.</text>
</comment>
<dbReference type="Pfam" id="PF07752">
    <property type="entry name" value="S-layer"/>
    <property type="match status" value="2"/>
</dbReference>
<feature type="domain" description="S-layer family duplication" evidence="1">
    <location>
        <begin position="37"/>
        <end position="302"/>
    </location>
</feature>
<accession>A0A117MBG2</accession>
<organism evidence="2 3">
    <name type="scientific">Methanothrix harundinacea</name>
    <dbReference type="NCBI Taxonomy" id="301375"/>
    <lineage>
        <taxon>Archaea</taxon>
        <taxon>Methanobacteriati</taxon>
        <taxon>Methanobacteriota</taxon>
        <taxon>Stenosarchaea group</taxon>
        <taxon>Methanomicrobia</taxon>
        <taxon>Methanotrichales</taxon>
        <taxon>Methanotrichaceae</taxon>
        <taxon>Methanothrix</taxon>
    </lineage>
</organism>
<dbReference type="PATRIC" id="fig|301375.6.peg.1717"/>
<dbReference type="AlphaFoldDB" id="A0A117MBG2"/>
<dbReference type="InterPro" id="IPR006457">
    <property type="entry name" value="S_layer-rel_Mac"/>
</dbReference>
<gene>
    <name evidence="2" type="ORF">XE07_1968</name>
</gene>
<sequence>MTRMRVITFTAAILLLLAMAAFAMNSTEVRSNVATVEDGAVYTWGPQEFAGFYYGIDDNIGTESITLTITGDALEEPEGVVYETVAQRDDFDYEEWGTYWTIGFLGEEYFAAYVEGDAEDAYLFDDSTDDNLMIDEQLSKVLYNDDEERTFTTSTPLKLAEGYELEIKTTDQSTGRVYVQLTKDGVVVDSALVEPSKYGATIEDKTYTYKKDLGDTEKIVVIAVHFKNAFRGAGADLATIDGIWQISDTYTDVEEDTEYDKMTIQTVDADALAIMMNNEDNKIDLSANKYTPLMGNIWIKTANQDIISAEEPLRFYICKEITEPGNYEIRGSVNCVIDGYMMEWNPSNFAGLYYDIDNNLGTEKITISLWGDTLEEPNGVVYTTDAQIDNFEFQDWGSFYAMAFMGQLYFAGYIDDMTSDPILDEATTSNLLGSGCLSKILVDNSTSMVIGSGETVELAEGYELRPQIGIDDKAILVELLHDGFVIDQMAVLPPVTYVYSTDLGDALGVPIIAAHFLEPVSLDDRSYCKIDGLWQISDSPISIEEDAIYDKMTVQSIDPSSMNIMMNNEDNKITLNKNMGTTLMGDIRIKTADQDWLSAENPLRFYIYKKVTVQGSEELI</sequence>
<feature type="domain" description="S-layer family duplication" evidence="1">
    <location>
        <begin position="341"/>
        <end position="593"/>
    </location>
</feature>
<protein>
    <submittedName>
        <fullName evidence="2">S-layer-related duplication domain protein</fullName>
    </submittedName>
</protein>
<evidence type="ECO:0000313" key="2">
    <source>
        <dbReference type="EMBL" id="KUK94946.1"/>
    </source>
</evidence>
<dbReference type="NCBIfam" id="TIGR01567">
    <property type="entry name" value="S_layer_rel_Mac"/>
    <property type="match status" value="2"/>
</dbReference>